<dbReference type="PANTHER" id="PTHR12905:SF0">
    <property type="entry name" value="CALCINEURIN-LIKE PHOSPHOESTERASE DOMAIN-CONTAINING PROTEIN"/>
    <property type="match status" value="1"/>
</dbReference>
<comment type="caution">
    <text evidence="2">The sequence shown here is derived from an EMBL/GenBank/DDBJ whole genome shotgun (WGS) entry which is preliminary data.</text>
</comment>
<dbReference type="Pfam" id="PF00149">
    <property type="entry name" value="Metallophos"/>
    <property type="match status" value="1"/>
</dbReference>
<dbReference type="AlphaFoldDB" id="A0A2K1QNT1"/>
<dbReference type="CDD" id="cd07379">
    <property type="entry name" value="MPP_239FB"/>
    <property type="match status" value="1"/>
</dbReference>
<sequence length="348" mass="38320">MTGGVRTSVLVVSDTHLAHPFPYGIPSDLPHIDLLIHAGDLTMLGTIPEFHQALDMLATIPADVKLVIPGNHDLALDPEWIHRTPEMLLRWERRSGVPGWAGRVGREYWEMTQGVWFGEQSRAVREGVTMLTEGMHEIVLKNGATAKVYASPYQPEFCDWAFAYNRNEDRFNVPRESLVDASNIAERPMSDGQHAHPDKRNIDFVITHGPPYGRLDLTAHGAKVGCPHLLAAISNLKPRVCCFGHIHEGWGVERIAWDDDHSAAPQVAHSTIESFKSAWDVRDGPPLIEKMVIGSATKTKAPGPVVVDLSDDSTSASVPGRSTTLVNAAIMDVSYKPSNLPILLYINL</sequence>
<dbReference type="OrthoDB" id="630188at2759"/>
<feature type="domain" description="Calcineurin-like phosphoesterase" evidence="1">
    <location>
        <begin position="8"/>
        <end position="248"/>
    </location>
</feature>
<dbReference type="InterPro" id="IPR004843">
    <property type="entry name" value="Calcineurin-like_PHP"/>
</dbReference>
<evidence type="ECO:0000259" key="1">
    <source>
        <dbReference type="Pfam" id="PF00149"/>
    </source>
</evidence>
<dbReference type="GO" id="GO:0016787">
    <property type="term" value="F:hydrolase activity"/>
    <property type="evidence" value="ECO:0007669"/>
    <property type="project" value="InterPro"/>
</dbReference>
<proteinExistence type="predicted"/>
<reference evidence="2 3" key="1">
    <citation type="submission" date="2017-06" db="EMBL/GenBank/DDBJ databases">
        <title>Draft genome sequence of a variant of Elsinoe murrayae.</title>
        <authorList>
            <person name="Cheng Q."/>
        </authorList>
    </citation>
    <scope>NUCLEOTIDE SEQUENCE [LARGE SCALE GENOMIC DNA]</scope>
    <source>
        <strain evidence="2 3">CQ-2017a</strain>
    </source>
</reference>
<dbReference type="Proteomes" id="UP000243797">
    <property type="component" value="Unassembled WGS sequence"/>
</dbReference>
<accession>A0A2K1QNT1</accession>
<dbReference type="SUPFAM" id="SSF56300">
    <property type="entry name" value="Metallo-dependent phosphatases"/>
    <property type="match status" value="1"/>
</dbReference>
<organism evidence="2 3">
    <name type="scientific">Sphaceloma murrayae</name>
    <dbReference type="NCBI Taxonomy" id="2082308"/>
    <lineage>
        <taxon>Eukaryota</taxon>
        <taxon>Fungi</taxon>
        <taxon>Dikarya</taxon>
        <taxon>Ascomycota</taxon>
        <taxon>Pezizomycotina</taxon>
        <taxon>Dothideomycetes</taxon>
        <taxon>Dothideomycetidae</taxon>
        <taxon>Myriangiales</taxon>
        <taxon>Elsinoaceae</taxon>
        <taxon>Sphaceloma</taxon>
    </lineage>
</organism>
<dbReference type="EMBL" id="NKHZ01000055">
    <property type="protein sequence ID" value="PNS16777.1"/>
    <property type="molecule type" value="Genomic_DNA"/>
</dbReference>
<name>A0A2K1QNT1_9PEZI</name>
<dbReference type="InterPro" id="IPR029052">
    <property type="entry name" value="Metallo-depent_PP-like"/>
</dbReference>
<evidence type="ECO:0000313" key="3">
    <source>
        <dbReference type="Proteomes" id="UP000243797"/>
    </source>
</evidence>
<gene>
    <name evidence="2" type="ORF">CAC42_4741</name>
</gene>
<keyword evidence="3" id="KW-1185">Reference proteome</keyword>
<dbReference type="Gene3D" id="3.60.21.10">
    <property type="match status" value="1"/>
</dbReference>
<dbReference type="InParanoid" id="A0A2K1QNT1"/>
<evidence type="ECO:0000313" key="2">
    <source>
        <dbReference type="EMBL" id="PNS16777.1"/>
    </source>
</evidence>
<protein>
    <recommendedName>
        <fullName evidence="1">Calcineurin-like phosphoesterase domain-containing protein</fullName>
    </recommendedName>
</protein>
<dbReference type="InterPro" id="IPR051693">
    <property type="entry name" value="UPF0046_metallophosphoest"/>
</dbReference>
<dbReference type="PANTHER" id="PTHR12905">
    <property type="entry name" value="METALLOPHOSPHOESTERASE"/>
    <property type="match status" value="1"/>
</dbReference>